<gene>
    <name evidence="2" type="ORF">VP1G_05016</name>
</gene>
<feature type="compositionally biased region" description="Polar residues" evidence="1">
    <location>
        <begin position="187"/>
        <end position="196"/>
    </location>
</feature>
<feature type="compositionally biased region" description="Polar residues" evidence="1">
    <location>
        <begin position="253"/>
        <end position="262"/>
    </location>
</feature>
<feature type="compositionally biased region" description="Pro residues" evidence="1">
    <location>
        <begin position="109"/>
        <end position="118"/>
    </location>
</feature>
<evidence type="ECO:0000313" key="2">
    <source>
        <dbReference type="EMBL" id="KUI57728.1"/>
    </source>
</evidence>
<name>A0A194V1E6_CYTMA</name>
<feature type="region of interest" description="Disordered" evidence="1">
    <location>
        <begin position="141"/>
        <end position="236"/>
    </location>
</feature>
<accession>A0A194V1E6</accession>
<sequence length="759" mass="81548">MSPDSGNIRVFVRFEDDPIVYSGEELKCTIAFKNVAQAAPTSAGGSTSSQHQLKPPTNQYRAANSFASSRLAPPPSVSSSGPRRGHRASSSMSLPSSKSSRTRAGSIPWLPPSHPPDTQPSNGHSHARSVSVVSIGSVNSVDSQATSNAGSTVSRPARGHGRSASLQIVSRGSPMSGPRCASHPQRPFNTPTSPLYNASYPPDRGGSPFRRPSGASTGPNTPAIGSMPSPRTPSVSLSDFKFPMAPPPLSDATGVSSRTPVTDTPKIPVSPLGEPANIPLRPKNSIPTINEQITTPATRVLSTTSITGELLGAGELSSIKEMRGIASSRSVPLLSTPQSILFVDLQLAPGESKAFEYTFRLPKGLPPTHRGKAMKITYSLVIGTQRPGGAKEQQVKSVEIPFRVLGSVNSHGEILGHDLMSPYIMLRDQARIRTIDKRQSLYIDRRSSLTETQDKSAKQTDPGSSMNGFLSYVDELINNSRQGVGAGLLSPTAVPSSRRPSMFEEATTAKEAIDMAIIRSNLTAEGQQSANRFEIARNGRKVAVVMLARPAYRLGEVVTMAVDFAGAEVPCYAVHAALETSERVDPSLAVRSEASIHRASRKVHVFSSEATLFSRRMVFSPTIPVNATPEFVTSGISLEWKIRLEFVVPSQDAEQRITDEQGQAQGQEQDDDDDDQEGEQQGQERRLISSEPFKQQLQGPHPLLEEISRDDRGGLVVVAAENLTCESFEVAVPLRVYGAVCKGLERLERDEALEEGLVV</sequence>
<feature type="region of interest" description="Disordered" evidence="1">
    <location>
        <begin position="446"/>
        <end position="466"/>
    </location>
</feature>
<feature type="region of interest" description="Disordered" evidence="1">
    <location>
        <begin position="67"/>
        <end position="129"/>
    </location>
</feature>
<dbReference type="Proteomes" id="UP000078576">
    <property type="component" value="Unassembled WGS sequence"/>
</dbReference>
<dbReference type="Pfam" id="PF08737">
    <property type="entry name" value="Rgp1"/>
    <property type="match status" value="1"/>
</dbReference>
<feature type="compositionally biased region" description="Acidic residues" evidence="1">
    <location>
        <begin position="668"/>
        <end position="678"/>
    </location>
</feature>
<organism evidence="2 3">
    <name type="scientific">Cytospora mali</name>
    <name type="common">Apple Valsa canker fungus</name>
    <name type="synonym">Valsa mali</name>
    <dbReference type="NCBI Taxonomy" id="578113"/>
    <lineage>
        <taxon>Eukaryota</taxon>
        <taxon>Fungi</taxon>
        <taxon>Dikarya</taxon>
        <taxon>Ascomycota</taxon>
        <taxon>Pezizomycotina</taxon>
        <taxon>Sordariomycetes</taxon>
        <taxon>Sordariomycetidae</taxon>
        <taxon>Diaporthales</taxon>
        <taxon>Cytosporaceae</taxon>
        <taxon>Cytospora</taxon>
    </lineage>
</organism>
<feature type="compositionally biased region" description="Polar residues" evidence="1">
    <location>
        <begin position="144"/>
        <end position="154"/>
    </location>
</feature>
<dbReference type="EMBL" id="KN714703">
    <property type="protein sequence ID" value="KUI57728.1"/>
    <property type="molecule type" value="Genomic_DNA"/>
</dbReference>
<dbReference type="OrthoDB" id="1918at2759"/>
<reference evidence="3" key="1">
    <citation type="submission" date="2014-12" db="EMBL/GenBank/DDBJ databases">
        <title>Genome Sequence of Valsa Canker Pathogens Uncovers a Specific Adaption of Colonization on Woody Bark.</title>
        <authorList>
            <person name="Yin Z."/>
            <person name="Liu H."/>
            <person name="Gao X."/>
            <person name="Li Z."/>
            <person name="Song N."/>
            <person name="Ke X."/>
            <person name="Dai Q."/>
            <person name="Wu Y."/>
            <person name="Sun Y."/>
            <person name="Xu J.-R."/>
            <person name="Kang Z.K."/>
            <person name="Wang L."/>
            <person name="Huang L."/>
        </authorList>
    </citation>
    <scope>NUCLEOTIDE SEQUENCE [LARGE SCALE GENOMIC DNA]</scope>
    <source>
        <strain evidence="3">SXYL134</strain>
    </source>
</reference>
<feature type="compositionally biased region" description="Low complexity" evidence="1">
    <location>
        <begin position="89"/>
        <end position="99"/>
    </location>
</feature>
<dbReference type="PANTHER" id="PTHR12507">
    <property type="entry name" value="REDUCED GROWTH PHENOTYPE 1 RGP1, YEAST -RELATED"/>
    <property type="match status" value="1"/>
</dbReference>
<feature type="region of interest" description="Disordered" evidence="1">
    <location>
        <begin position="653"/>
        <end position="705"/>
    </location>
</feature>
<keyword evidence="3" id="KW-1185">Reference proteome</keyword>
<feature type="compositionally biased region" description="Basic and acidic residues" evidence="1">
    <location>
        <begin position="446"/>
        <end position="458"/>
    </location>
</feature>
<protein>
    <submittedName>
        <fullName evidence="2">RAB6A-GEF complex partner protein 2</fullName>
    </submittedName>
</protein>
<proteinExistence type="predicted"/>
<evidence type="ECO:0000313" key="3">
    <source>
        <dbReference type="Proteomes" id="UP000078576"/>
    </source>
</evidence>
<evidence type="ECO:0000256" key="1">
    <source>
        <dbReference type="SAM" id="MobiDB-lite"/>
    </source>
</evidence>
<dbReference type="InterPro" id="IPR014848">
    <property type="entry name" value="Rgp1"/>
</dbReference>
<feature type="region of interest" description="Disordered" evidence="1">
    <location>
        <begin position="250"/>
        <end position="286"/>
    </location>
</feature>
<dbReference type="AlphaFoldDB" id="A0A194V1E6"/>
<dbReference type="STRING" id="694573.A0A194V1E6"/>